<dbReference type="GO" id="GO:1990904">
    <property type="term" value="C:ribonucleoprotein complex"/>
    <property type="evidence" value="ECO:0007669"/>
    <property type="project" value="TreeGrafter"/>
</dbReference>
<evidence type="ECO:0000313" key="4">
    <source>
        <dbReference type="Proteomes" id="UP000015354"/>
    </source>
</evidence>
<organism evidence="3 4">
    <name type="scientific">Strigomonas culicis</name>
    <dbReference type="NCBI Taxonomy" id="28005"/>
    <lineage>
        <taxon>Eukaryota</taxon>
        <taxon>Discoba</taxon>
        <taxon>Euglenozoa</taxon>
        <taxon>Kinetoplastea</taxon>
        <taxon>Metakinetoplastina</taxon>
        <taxon>Trypanosomatida</taxon>
        <taxon>Trypanosomatidae</taxon>
        <taxon>Strigomonadinae</taxon>
        <taxon>Strigomonas</taxon>
    </lineage>
</organism>
<keyword evidence="3" id="KW-0449">Lipoprotein</keyword>
<keyword evidence="4" id="KW-1185">Reference proteome</keyword>
<accession>S9U407</accession>
<evidence type="ECO:0000313" key="3">
    <source>
        <dbReference type="EMBL" id="EPY23643.1"/>
    </source>
</evidence>
<keyword evidence="1" id="KW-0175">Coiled coil</keyword>
<dbReference type="PANTHER" id="PTHR31027">
    <property type="entry name" value="NUCLEAR SEGREGATION PROTEIN BFR1"/>
    <property type="match status" value="1"/>
</dbReference>
<reference evidence="3 4" key="1">
    <citation type="journal article" date="2013" name="PLoS ONE">
        <title>Predicting the Proteins of Angomonas deanei, Strigomonas culicis and Their Respective Endosymbionts Reveals New Aspects of the Trypanosomatidae Family.</title>
        <authorList>
            <person name="Motta M.C."/>
            <person name="Martins A.C."/>
            <person name="de Souza S.S."/>
            <person name="Catta-Preta C.M."/>
            <person name="Silva R."/>
            <person name="Klein C.C."/>
            <person name="de Almeida L.G."/>
            <person name="de Lima Cunha O."/>
            <person name="Ciapina L.P."/>
            <person name="Brocchi M."/>
            <person name="Colabardini A.C."/>
            <person name="de Araujo Lima B."/>
            <person name="Machado C.R."/>
            <person name="de Almeida Soares C.M."/>
            <person name="Probst C.M."/>
            <person name="de Menezes C.B."/>
            <person name="Thompson C.E."/>
            <person name="Bartholomeu D.C."/>
            <person name="Gradia D.F."/>
            <person name="Pavoni D.P."/>
            <person name="Grisard E.C."/>
            <person name="Fantinatti-Garboggini F."/>
            <person name="Marchini F.K."/>
            <person name="Rodrigues-Luiz G.F."/>
            <person name="Wagner G."/>
            <person name="Goldman G.H."/>
            <person name="Fietto J.L."/>
            <person name="Elias M.C."/>
            <person name="Goldman M.H."/>
            <person name="Sagot M.F."/>
            <person name="Pereira M."/>
            <person name="Stoco P.H."/>
            <person name="de Mendonca-Neto R.P."/>
            <person name="Teixeira S.M."/>
            <person name="Maciel T.E."/>
            <person name="de Oliveira Mendes T.A."/>
            <person name="Urmenyi T.P."/>
            <person name="de Souza W."/>
            <person name="Schenkman S."/>
            <person name="de Vasconcelos A.T."/>
        </authorList>
    </citation>
    <scope>NUCLEOTIDE SEQUENCE [LARGE SCALE GENOMIC DNA]</scope>
</reference>
<proteinExistence type="predicted"/>
<dbReference type="GO" id="GO:0042175">
    <property type="term" value="C:nuclear outer membrane-endoplasmic reticulum membrane network"/>
    <property type="evidence" value="ECO:0007669"/>
    <property type="project" value="TreeGrafter"/>
</dbReference>
<dbReference type="GO" id="GO:0003729">
    <property type="term" value="F:mRNA binding"/>
    <property type="evidence" value="ECO:0007669"/>
    <property type="project" value="TreeGrafter"/>
</dbReference>
<dbReference type="PANTHER" id="PTHR31027:SF2">
    <property type="entry name" value="LEBERCILIN DOMAIN-CONTAINING PROTEIN"/>
    <property type="match status" value="1"/>
</dbReference>
<sequence>MAVGGAPPRPQNSKFRDEKEKLFEKRKGLIETVKDLQDKIKASKLSREEDPEAEQWKIELDRIDEENAIEKAKRTRKNEEAAAVKAERQELANKAKDTARELKCFSTLQEIDSAIDLLMRRMETSSKGSSASSRQTEKQIRELRRVRPLILVRRGQDEQVERLKEREDNLKQESFEINERIKVLTQQRDIIMKKKQANAGKNREAAEERSALFKQITDLRAQITEVNETIDKLFEENRKANAAYDDWCTEAKARYAKQQEERRREQEEKYHTAKKEEKMNRARLRQNPYKVQIAACDTLAQYLKDRKLMTEREEKQRKMKEEAKHFDPTSNAPEGYVVLNDGKWNNATTASPGKKKKAQRQQQQQQPKKASPATATTSVRLMQHSEDKMKLFQLVGLTPVLSLDAVDASIIELGRKKKELRKRNQER</sequence>
<dbReference type="Proteomes" id="UP000015354">
    <property type="component" value="Unassembled WGS sequence"/>
</dbReference>
<dbReference type="InterPro" id="IPR039604">
    <property type="entry name" value="Bfr1"/>
</dbReference>
<feature type="compositionally biased region" description="Basic and acidic residues" evidence="2">
    <location>
        <begin position="313"/>
        <end position="327"/>
    </location>
</feature>
<dbReference type="GO" id="GO:0005783">
    <property type="term" value="C:endoplasmic reticulum"/>
    <property type="evidence" value="ECO:0007669"/>
    <property type="project" value="TreeGrafter"/>
</dbReference>
<feature type="coiled-coil region" evidence="1">
    <location>
        <begin position="153"/>
        <end position="276"/>
    </location>
</feature>
<feature type="compositionally biased region" description="Low complexity" evidence="2">
    <location>
        <begin position="360"/>
        <end position="369"/>
    </location>
</feature>
<gene>
    <name evidence="3" type="ORF">STCU_07597</name>
</gene>
<evidence type="ECO:0000256" key="2">
    <source>
        <dbReference type="SAM" id="MobiDB-lite"/>
    </source>
</evidence>
<evidence type="ECO:0000256" key="1">
    <source>
        <dbReference type="SAM" id="Coils"/>
    </source>
</evidence>
<dbReference type="AlphaFoldDB" id="S9U407"/>
<comment type="caution">
    <text evidence="3">The sequence shown here is derived from an EMBL/GenBank/DDBJ whole genome shotgun (WGS) entry which is preliminary data.</text>
</comment>
<dbReference type="OrthoDB" id="273233at2759"/>
<dbReference type="GO" id="GO:0008298">
    <property type="term" value="P:intracellular mRNA localization"/>
    <property type="evidence" value="ECO:0007669"/>
    <property type="project" value="TreeGrafter"/>
</dbReference>
<feature type="region of interest" description="Disordered" evidence="2">
    <location>
        <begin position="313"/>
        <end position="376"/>
    </location>
</feature>
<dbReference type="EMBL" id="ATMH01007597">
    <property type="protein sequence ID" value="EPY23643.1"/>
    <property type="molecule type" value="Genomic_DNA"/>
</dbReference>
<name>S9U407_9TRYP</name>
<feature type="coiled-coil region" evidence="1">
    <location>
        <begin position="19"/>
        <end position="101"/>
    </location>
</feature>
<protein>
    <submittedName>
        <fullName evidence="3">Lipoprotein, type 6</fullName>
    </submittedName>
</protein>